<sequence length="169" mass="19562">MNIRYRALLPHESKNYRSIRLESLEKFPESFGANYQEALKIEKFRMESDIENQNRDRFMTGAFSDDELIGICAFVKEEDHAGKVYQMYVKEGFQGKNVGYGLILALIKEVHSRFGNIEITLEVTDKNDKAFNLYKKAGFKEILSTGNNTQKNDTNIVMEYITDHSSKKL</sequence>
<feature type="domain" description="N-acetyltransferase" evidence="1">
    <location>
        <begin position="3"/>
        <end position="163"/>
    </location>
</feature>
<keyword evidence="2" id="KW-0687">Ribonucleoprotein</keyword>
<evidence type="ECO:0000313" key="2">
    <source>
        <dbReference type="EMBL" id="SHG90035.1"/>
    </source>
</evidence>
<reference evidence="3" key="1">
    <citation type="submission" date="2016-11" db="EMBL/GenBank/DDBJ databases">
        <authorList>
            <person name="Varghese N."/>
            <person name="Submissions S."/>
        </authorList>
    </citation>
    <scope>NUCLEOTIDE SEQUENCE [LARGE SCALE GENOMIC DNA]</scope>
    <source>
        <strain evidence="3">YR203</strain>
    </source>
</reference>
<name>A0A1M5NKS2_9FLAO</name>
<dbReference type="OrthoDB" id="67353at2"/>
<dbReference type="GO" id="GO:0016747">
    <property type="term" value="F:acyltransferase activity, transferring groups other than amino-acyl groups"/>
    <property type="evidence" value="ECO:0007669"/>
    <property type="project" value="InterPro"/>
</dbReference>
<keyword evidence="2" id="KW-0689">Ribosomal protein</keyword>
<dbReference type="InterPro" id="IPR000182">
    <property type="entry name" value="GNAT_dom"/>
</dbReference>
<dbReference type="Pfam" id="PF00583">
    <property type="entry name" value="Acetyltransf_1"/>
    <property type="match status" value="1"/>
</dbReference>
<dbReference type="SUPFAM" id="SSF55729">
    <property type="entry name" value="Acyl-CoA N-acyltransferases (Nat)"/>
    <property type="match status" value="1"/>
</dbReference>
<dbReference type="PROSITE" id="PS51186">
    <property type="entry name" value="GNAT"/>
    <property type="match status" value="1"/>
</dbReference>
<dbReference type="GO" id="GO:0005840">
    <property type="term" value="C:ribosome"/>
    <property type="evidence" value="ECO:0007669"/>
    <property type="project" value="UniProtKB-KW"/>
</dbReference>
<organism evidence="2 3">
    <name type="scientific">Chryseobacterium vrystaatense</name>
    <dbReference type="NCBI Taxonomy" id="307480"/>
    <lineage>
        <taxon>Bacteria</taxon>
        <taxon>Pseudomonadati</taxon>
        <taxon>Bacteroidota</taxon>
        <taxon>Flavobacteriia</taxon>
        <taxon>Flavobacteriales</taxon>
        <taxon>Weeksellaceae</taxon>
        <taxon>Chryseobacterium group</taxon>
        <taxon>Chryseobacterium</taxon>
    </lineage>
</organism>
<dbReference type="EMBL" id="FQVE01000009">
    <property type="protein sequence ID" value="SHG90035.1"/>
    <property type="molecule type" value="Genomic_DNA"/>
</dbReference>
<gene>
    <name evidence="2" type="ORF">SAMN02787073_5021</name>
</gene>
<evidence type="ECO:0000259" key="1">
    <source>
        <dbReference type="PROSITE" id="PS51186"/>
    </source>
</evidence>
<dbReference type="InterPro" id="IPR016181">
    <property type="entry name" value="Acyl_CoA_acyltransferase"/>
</dbReference>
<dbReference type="RefSeq" id="WP_073175686.1">
    <property type="nucleotide sequence ID" value="NZ_FQVE01000009.1"/>
</dbReference>
<proteinExistence type="predicted"/>
<dbReference type="Gene3D" id="3.40.630.30">
    <property type="match status" value="1"/>
</dbReference>
<evidence type="ECO:0000313" key="3">
    <source>
        <dbReference type="Proteomes" id="UP000184108"/>
    </source>
</evidence>
<protein>
    <submittedName>
        <fullName evidence="2">Ribosomal protein S18 acetylase RimI</fullName>
    </submittedName>
</protein>
<accession>A0A1M5NKS2</accession>
<dbReference type="Proteomes" id="UP000184108">
    <property type="component" value="Unassembled WGS sequence"/>
</dbReference>
<dbReference type="CDD" id="cd04301">
    <property type="entry name" value="NAT_SF"/>
    <property type="match status" value="1"/>
</dbReference>
<dbReference type="AlphaFoldDB" id="A0A1M5NKS2"/>